<comment type="caution">
    <text evidence="5">The sequence shown here is derived from an EMBL/GenBank/DDBJ whole genome shotgun (WGS) entry which is preliminary data.</text>
</comment>
<keyword evidence="3" id="KW-0539">Nucleus</keyword>
<protein>
    <submittedName>
        <fullName evidence="5">Uncharacterized protein</fullName>
    </submittedName>
</protein>
<evidence type="ECO:0000256" key="3">
    <source>
        <dbReference type="ARBA" id="ARBA00023242"/>
    </source>
</evidence>
<organism evidence="5 6">
    <name type="scientific">Peronospora matthiolae</name>
    <dbReference type="NCBI Taxonomy" id="2874970"/>
    <lineage>
        <taxon>Eukaryota</taxon>
        <taxon>Sar</taxon>
        <taxon>Stramenopiles</taxon>
        <taxon>Oomycota</taxon>
        <taxon>Peronosporomycetes</taxon>
        <taxon>Peronosporales</taxon>
        <taxon>Peronosporaceae</taxon>
        <taxon>Peronospora</taxon>
    </lineage>
</organism>
<dbReference type="Pfam" id="PF07052">
    <property type="entry name" value="Hep_59"/>
    <property type="match status" value="1"/>
</dbReference>
<gene>
    <name evidence="5" type="ORF">PM001_LOCUS17921</name>
</gene>
<dbReference type="AlphaFoldDB" id="A0AAV1UES0"/>
<comment type="similarity">
    <text evidence="2">Belongs to the TLS1 family.</text>
</comment>
<evidence type="ECO:0000313" key="6">
    <source>
        <dbReference type="Proteomes" id="UP001162060"/>
    </source>
</evidence>
<feature type="compositionally biased region" description="Basic and acidic residues" evidence="4">
    <location>
        <begin position="24"/>
        <end position="39"/>
    </location>
</feature>
<feature type="region of interest" description="Disordered" evidence="4">
    <location>
        <begin position="68"/>
        <end position="107"/>
    </location>
</feature>
<reference evidence="5" key="1">
    <citation type="submission" date="2024-01" db="EMBL/GenBank/DDBJ databases">
        <authorList>
            <person name="Webb A."/>
        </authorList>
    </citation>
    <scope>NUCLEOTIDE SEQUENCE</scope>
    <source>
        <strain evidence="5">Pm1</strain>
    </source>
</reference>
<evidence type="ECO:0000313" key="5">
    <source>
        <dbReference type="EMBL" id="CAK7932771.1"/>
    </source>
</evidence>
<sequence>MDVGFKQKKKEKKKKENKRRRRQPDRSLDDAEDKGVSRDNEDEGSEALDVEKRIEELREDQRLRQQVFKEGLANHRPRKPLSKRKVEALSNTSQYGLHDPKKDGSTNQKLLTLLDGQFTGQSATTDKEQHEELMNKFIDEKLSQMKTRKKQKESGTQQTEHCQQLDEASAALQRAEDQLFELPEHLIPDVSSRVEGDNDGTDGGMLLGSAGIAEVELPSMYSEKTVAATRKALEKSRRGGPKLDAIGGMVNTALPANFSVDFNRHRTDYVAEMKSMNKDEQRGRGFHQGRKNQASDDRAVSRFRKFESRKLRR</sequence>
<proteinExistence type="inferred from homology"/>
<dbReference type="EMBL" id="CAKLBY020000192">
    <property type="protein sequence ID" value="CAK7932771.1"/>
    <property type="molecule type" value="Genomic_DNA"/>
</dbReference>
<feature type="region of interest" description="Disordered" evidence="4">
    <location>
        <begin position="275"/>
        <end position="313"/>
    </location>
</feature>
<accession>A0AAV1UES0</accession>
<name>A0AAV1UES0_9STRA</name>
<feature type="compositionally biased region" description="Basic and acidic residues" evidence="4">
    <location>
        <begin position="293"/>
        <end position="313"/>
    </location>
</feature>
<evidence type="ECO:0000256" key="2">
    <source>
        <dbReference type="ARBA" id="ARBA00007643"/>
    </source>
</evidence>
<dbReference type="InterPro" id="IPR010756">
    <property type="entry name" value="Tls1-like"/>
</dbReference>
<feature type="region of interest" description="Disordered" evidence="4">
    <location>
        <begin position="1"/>
        <end position="53"/>
    </location>
</feature>
<dbReference type="PANTHER" id="PTHR13486">
    <property type="entry name" value="TELOMERE LENGTH AND SILENCING PROTEIN 1 TLS1 FAMILY MEMBER"/>
    <property type="match status" value="1"/>
</dbReference>
<feature type="compositionally biased region" description="Basic residues" evidence="4">
    <location>
        <begin position="1"/>
        <end position="23"/>
    </location>
</feature>
<dbReference type="Proteomes" id="UP001162060">
    <property type="component" value="Unassembled WGS sequence"/>
</dbReference>
<evidence type="ECO:0000256" key="4">
    <source>
        <dbReference type="SAM" id="MobiDB-lite"/>
    </source>
</evidence>
<comment type="subcellular location">
    <subcellularLocation>
        <location evidence="1">Nucleus</location>
    </subcellularLocation>
</comment>
<dbReference type="GO" id="GO:0005681">
    <property type="term" value="C:spliceosomal complex"/>
    <property type="evidence" value="ECO:0007669"/>
    <property type="project" value="TreeGrafter"/>
</dbReference>
<evidence type="ECO:0000256" key="1">
    <source>
        <dbReference type="ARBA" id="ARBA00004123"/>
    </source>
</evidence>
<dbReference type="PANTHER" id="PTHR13486:SF2">
    <property type="entry name" value="SPLICING FACTOR C9ORF78"/>
    <property type="match status" value="1"/>
</dbReference>
<dbReference type="GO" id="GO:0000398">
    <property type="term" value="P:mRNA splicing, via spliceosome"/>
    <property type="evidence" value="ECO:0007669"/>
    <property type="project" value="TreeGrafter"/>
</dbReference>
<feature type="region of interest" description="Disordered" evidence="4">
    <location>
        <begin position="144"/>
        <end position="164"/>
    </location>
</feature>